<gene>
    <name evidence="13" type="ORF">WH47_02823</name>
</gene>
<dbReference type="PANTHER" id="PTHR10460">
    <property type="entry name" value="ABL INTERACTOR FAMILY MEMBER"/>
    <property type="match status" value="1"/>
</dbReference>
<dbReference type="SUPFAM" id="SSF50044">
    <property type="entry name" value="SH3-domain"/>
    <property type="match status" value="1"/>
</dbReference>
<dbReference type="Gene3D" id="2.30.30.40">
    <property type="entry name" value="SH3 Domains"/>
    <property type="match status" value="1"/>
</dbReference>
<evidence type="ECO:0000256" key="5">
    <source>
        <dbReference type="ARBA" id="ARBA00022490"/>
    </source>
</evidence>
<evidence type="ECO:0000256" key="3">
    <source>
        <dbReference type="ARBA" id="ARBA00010020"/>
    </source>
</evidence>
<dbReference type="GO" id="GO:0030027">
    <property type="term" value="C:lamellipodium"/>
    <property type="evidence" value="ECO:0007669"/>
    <property type="project" value="UniProtKB-SubCell"/>
</dbReference>
<evidence type="ECO:0000256" key="2">
    <source>
        <dbReference type="ARBA" id="ARBA00004510"/>
    </source>
</evidence>
<evidence type="ECO:0000256" key="10">
    <source>
        <dbReference type="PROSITE-ProRule" id="PRU00192"/>
    </source>
</evidence>
<keyword evidence="7" id="KW-0175">Coiled coil</keyword>
<feature type="region of interest" description="Disordered" evidence="11">
    <location>
        <begin position="87"/>
        <end position="261"/>
    </location>
</feature>
<dbReference type="EMBL" id="KQ414590">
    <property type="protein sequence ID" value="KOC70320.1"/>
    <property type="molecule type" value="Genomic_DNA"/>
</dbReference>
<feature type="compositionally biased region" description="Low complexity" evidence="11">
    <location>
        <begin position="108"/>
        <end position="127"/>
    </location>
</feature>
<evidence type="ECO:0000256" key="11">
    <source>
        <dbReference type="SAM" id="MobiDB-lite"/>
    </source>
</evidence>
<evidence type="ECO:0000256" key="6">
    <source>
        <dbReference type="ARBA" id="ARBA00022553"/>
    </source>
</evidence>
<dbReference type="GO" id="GO:0098858">
    <property type="term" value="C:actin-based cell projection"/>
    <property type="evidence" value="ECO:0007669"/>
    <property type="project" value="TreeGrafter"/>
</dbReference>
<accession>A0A0L7RHH1</accession>
<dbReference type="OrthoDB" id="2159336at2759"/>
<protein>
    <submittedName>
        <fullName evidence="13">Abl interactor 2</fullName>
    </submittedName>
</protein>
<sequence>MAELAAFLGQEIPEGRSNLADNHINLERVADYCEANYFQAENKRIALEETKNFTTQSLASVAYQINTLAYNFLQLLDLQTSQLAEMEIRSSGTPRSKQRGGSQGSVQSLGAASTGSGLGAAMVGPAPTTKPPTPPQTVRTGTLSKGSREYRTPPAVAPPQVPSHYAPNYPLGHPRRERGPGYSTLPLHAHTTSHASHSTNHNAHTNTASQHTSPPQVGTVHPLQSHPQTPPPAPPSVTAGYVQEQHNSMPPPPSPLVGISGNTLDFTNYHTLSERLSHQVSRSSGASSPPLPPPPPPEQEEHPQFGRPTQSSGAIMPIVPDEEDLPGWVPKNYIEKVVAIYDYYADKEDELSFQESSVIYVLKKNDDGWWEGVMDGITGLFPGNYVEPCV</sequence>
<dbReference type="Proteomes" id="UP000053825">
    <property type="component" value="Unassembled WGS sequence"/>
</dbReference>
<evidence type="ECO:0000313" key="13">
    <source>
        <dbReference type="EMBL" id="KOC70320.1"/>
    </source>
</evidence>
<dbReference type="PRINTS" id="PR00499">
    <property type="entry name" value="P67PHOX"/>
</dbReference>
<dbReference type="InterPro" id="IPR001452">
    <property type="entry name" value="SH3_domain"/>
</dbReference>
<evidence type="ECO:0000256" key="1">
    <source>
        <dbReference type="ARBA" id="ARBA00004245"/>
    </source>
</evidence>
<dbReference type="Pfam" id="PF14604">
    <property type="entry name" value="SH3_9"/>
    <property type="match status" value="1"/>
</dbReference>
<dbReference type="CDD" id="cd11826">
    <property type="entry name" value="SH3_Abi"/>
    <property type="match status" value="1"/>
</dbReference>
<dbReference type="GO" id="GO:0001764">
    <property type="term" value="P:neuron migration"/>
    <property type="evidence" value="ECO:0007669"/>
    <property type="project" value="TreeGrafter"/>
</dbReference>
<keyword evidence="4 10" id="KW-0728">SH3 domain</keyword>
<dbReference type="InterPro" id="IPR028455">
    <property type="entry name" value="ABI3_SH3"/>
</dbReference>
<reference evidence="13 14" key="1">
    <citation type="submission" date="2015-07" db="EMBL/GenBank/DDBJ databases">
        <title>The genome of Habropoda laboriosa.</title>
        <authorList>
            <person name="Pan H."/>
            <person name="Kapheim K."/>
        </authorList>
    </citation>
    <scope>NUCLEOTIDE SEQUENCE [LARGE SCALE GENOMIC DNA]</scope>
    <source>
        <strain evidence="13">0110345459</strain>
    </source>
</reference>
<evidence type="ECO:0000256" key="4">
    <source>
        <dbReference type="ARBA" id="ARBA00022443"/>
    </source>
</evidence>
<feature type="compositionally biased region" description="Polar residues" evidence="11">
    <location>
        <begin position="278"/>
        <end position="287"/>
    </location>
</feature>
<dbReference type="PANTHER" id="PTHR10460:SF0">
    <property type="entry name" value="ABELSON INTERACTING PROTEIN, ISOFORM D"/>
    <property type="match status" value="1"/>
</dbReference>
<dbReference type="InterPro" id="IPR036028">
    <property type="entry name" value="SH3-like_dom_sf"/>
</dbReference>
<dbReference type="FunFam" id="2.30.30.40:FF:000002">
    <property type="entry name" value="abl interactor 1 isoform X1"/>
    <property type="match status" value="1"/>
</dbReference>
<dbReference type="InterPro" id="IPR028457">
    <property type="entry name" value="ABI"/>
</dbReference>
<dbReference type="AlphaFoldDB" id="A0A0L7RHH1"/>
<dbReference type="GO" id="GO:0017124">
    <property type="term" value="F:SH3 domain binding"/>
    <property type="evidence" value="ECO:0007669"/>
    <property type="project" value="TreeGrafter"/>
</dbReference>
<dbReference type="PRINTS" id="PR00452">
    <property type="entry name" value="SH3DOMAIN"/>
</dbReference>
<dbReference type="GO" id="GO:0031209">
    <property type="term" value="C:SCAR complex"/>
    <property type="evidence" value="ECO:0007669"/>
    <property type="project" value="TreeGrafter"/>
</dbReference>
<keyword evidence="8" id="KW-0206">Cytoskeleton</keyword>
<feature type="compositionally biased region" description="Low complexity" evidence="11">
    <location>
        <begin position="188"/>
        <end position="212"/>
    </location>
</feature>
<feature type="region of interest" description="Disordered" evidence="11">
    <location>
        <begin position="276"/>
        <end position="321"/>
    </location>
</feature>
<feature type="domain" description="SH3" evidence="12">
    <location>
        <begin position="332"/>
        <end position="390"/>
    </location>
</feature>
<keyword evidence="14" id="KW-1185">Reference proteome</keyword>
<keyword evidence="9" id="KW-0966">Cell projection</keyword>
<evidence type="ECO:0000256" key="8">
    <source>
        <dbReference type="ARBA" id="ARBA00023212"/>
    </source>
</evidence>
<keyword evidence="5" id="KW-0963">Cytoplasm</keyword>
<dbReference type="SMART" id="SM00326">
    <property type="entry name" value="SH3"/>
    <property type="match status" value="1"/>
</dbReference>
<evidence type="ECO:0000256" key="9">
    <source>
        <dbReference type="ARBA" id="ARBA00023273"/>
    </source>
</evidence>
<dbReference type="GO" id="GO:0005856">
    <property type="term" value="C:cytoskeleton"/>
    <property type="evidence" value="ECO:0007669"/>
    <property type="project" value="UniProtKB-SubCell"/>
</dbReference>
<proteinExistence type="inferred from homology"/>
<evidence type="ECO:0000313" key="14">
    <source>
        <dbReference type="Proteomes" id="UP000053825"/>
    </source>
</evidence>
<dbReference type="GO" id="GO:0035591">
    <property type="term" value="F:signaling adaptor activity"/>
    <property type="evidence" value="ECO:0007669"/>
    <property type="project" value="TreeGrafter"/>
</dbReference>
<comment type="subcellular location">
    <subcellularLocation>
        <location evidence="2">Cell projection</location>
        <location evidence="2">Lamellipodium</location>
    </subcellularLocation>
    <subcellularLocation>
        <location evidence="1">Cytoplasm</location>
        <location evidence="1">Cytoskeleton</location>
    </subcellularLocation>
</comment>
<dbReference type="Gene3D" id="6.10.140.1620">
    <property type="match status" value="1"/>
</dbReference>
<comment type="similarity">
    <text evidence="3">Belongs to the ABI family.</text>
</comment>
<dbReference type="STRING" id="597456.A0A0L7RHH1"/>
<organism evidence="13 14">
    <name type="scientific">Habropoda laboriosa</name>
    <dbReference type="NCBI Taxonomy" id="597456"/>
    <lineage>
        <taxon>Eukaryota</taxon>
        <taxon>Metazoa</taxon>
        <taxon>Ecdysozoa</taxon>
        <taxon>Arthropoda</taxon>
        <taxon>Hexapoda</taxon>
        <taxon>Insecta</taxon>
        <taxon>Pterygota</taxon>
        <taxon>Neoptera</taxon>
        <taxon>Endopterygota</taxon>
        <taxon>Hymenoptera</taxon>
        <taxon>Apocrita</taxon>
        <taxon>Aculeata</taxon>
        <taxon>Apoidea</taxon>
        <taxon>Anthophila</taxon>
        <taxon>Apidae</taxon>
        <taxon>Habropoda</taxon>
    </lineage>
</organism>
<keyword evidence="6" id="KW-0597">Phosphoprotein</keyword>
<evidence type="ECO:0000259" key="12">
    <source>
        <dbReference type="PROSITE" id="PS50002"/>
    </source>
</evidence>
<evidence type="ECO:0000256" key="7">
    <source>
        <dbReference type="ARBA" id="ARBA00023054"/>
    </source>
</evidence>
<name>A0A0L7RHH1_9HYME</name>
<dbReference type="PROSITE" id="PS50002">
    <property type="entry name" value="SH3"/>
    <property type="match status" value="1"/>
</dbReference>